<feature type="compositionally biased region" description="Low complexity" evidence="21">
    <location>
        <begin position="251"/>
        <end position="268"/>
    </location>
</feature>
<evidence type="ECO:0000256" key="2">
    <source>
        <dbReference type="ARBA" id="ARBA00004300"/>
    </source>
</evidence>
<dbReference type="GO" id="GO:0007026">
    <property type="term" value="P:negative regulation of microtubule depolymerization"/>
    <property type="evidence" value="ECO:0007669"/>
    <property type="project" value="UniProtKB-ARBA"/>
</dbReference>
<keyword evidence="6" id="KW-0158">Chromosome</keyword>
<dbReference type="GO" id="GO:0030010">
    <property type="term" value="P:establishment of cell polarity"/>
    <property type="evidence" value="ECO:0007669"/>
    <property type="project" value="UniProtKB-ARBA"/>
</dbReference>
<evidence type="ECO:0000256" key="20">
    <source>
        <dbReference type="PROSITE-ProRule" id="PRU00103"/>
    </source>
</evidence>
<dbReference type="Gene3D" id="1.25.10.10">
    <property type="entry name" value="Leucine-rich Repeat Variant"/>
    <property type="match status" value="4"/>
</dbReference>
<keyword evidence="16" id="KW-0137">Centromere</keyword>
<sequence>MEPRMESCLAQVLQKDVGKRLQVGQELIDYFSDKQKSADLEHDQTMLDKLVDGLATSWVNSSNYKVALLGMDILSALVTRLQDRFKAQIGTVLPSLIDRLGDAKDSVREQDQTLLLKIMDQAANPQYVWDRMLGGFKHKNFRTREGTCVCLIATLNASGAHTLTLNKIVPHICNLLGDPNSQVRDAAISSLVEIYRHVGERVRADLSKKGLPQSRLNLIFTKFDEVQKSGNMIQSANDKNFDDEDSVDGNRPSSASSTSSKAPPTSRRNAGMGTTRRLGSSALGSKSSAPKEGAGAVDEEDFIKAFDDVPAVQIYSSRDLEESINKIREILSDDKHDWEQRVNALKKIRSLLLAGAAEYDNFFQHLRLLDGAFKLSAKDLRSQVVREACITLGHLSSVLGNKFDHGAEAIMPTIFNLIPNSAKIMATSGVVAVRLIIRHTHIPRLIPVITSNCTSKSVAVRRRCFEFLDLLLQEWQTHSLERHISVLAETIKKGIHDADSEARIEARKCYWGFHSHFSREAEHLYHTLESSYQKALQSHLKNSDSIVSLPQSDRSSSSSQESLNRPLSAKRSSTGSSASRASTVSTKSVSTTGSLQRSRSDIDVNAAASAKSKAASASGAAPFSSAAALPPGSYASLGRIRTRRQNSGSTTNVASTPADSRGRSRAKVVSQSQRSRSANPAGAGSRSSSPGKLLGSSYGGLAGGSSRGPPVTPSSEKRSKIPRSQGCSRETSPNRIGLARSSRIPRPSMSQGCSRDTSRESSRDTSPARGFPPLDRFGLGQAGRIPGSVNAMRVLSTSTDLEAAVADALKKPVRRRYEPYGMYSDDDANSDASSVCSERSYGSRNGGIPHYLRQTEDVAEVLNHCASSNWSERKEGLLGLQNLLKSQRTLSRVELKRLCEIFTRMFADPHSKRVFSMFLETLVDFIIIHKDDLQDWLFVLLTQLLKKMGADLLGSVQAKVQKALDVTRDSFPFDQQFNILMRFIVDQTQTPNLKVKVAILKYIESLARQMDPTDFINSSETRLAVSRIITWTTEPKSSDVRKAAQIVLISLFELNTPEFTMLLGALPKTFQDGATKLLHNHLKNSSNTSVGSPSNTIGRTPSRHNSSRTSPLTSPTNCSHGGLSPSWSWDWSANGLSKHPPPFSQPNSMPTAPSHKALRRSPSPSLLDYDTENLNSEEIYSSLRGVTEAIEKFSFRSQEDLNEPIKRDGKKDCDIVSRDGGVASPATEGRGGSDAVEGGRTALDNKTSLLNTQPPRAFPGPRARDYNLYPYADTISAYDKTALKEAVFDDDMEQLRDVPIDHSDLVADLLKELSNHNERVEERKGALLELLKVTREDSLGVWEEHFKTILLLLLETLGDKDHSIRALALRVLREILRNQPARFKNYAELTIMKTLEAHKDSHKEVVRSAEEAASTLASSIHPEQCIKVLCPIIQTADYPINLAAIKMQTKVVERIARESLLQLLADIIPGLLQGYDNTESSVRKASVFCLVAIYSVIGEELKPHLAQLTGSKMKLLNLYIKRAQTTNSNSSSSSDVSTHS</sequence>
<dbReference type="Pfam" id="PF23271">
    <property type="entry name" value="HEAT_GCN1"/>
    <property type="match status" value="1"/>
</dbReference>
<feature type="compositionally biased region" description="Low complexity" evidence="21">
    <location>
        <begin position="548"/>
        <end position="594"/>
    </location>
</feature>
<dbReference type="GO" id="GO:0040001">
    <property type="term" value="P:establishment of mitotic spindle localization"/>
    <property type="evidence" value="ECO:0007669"/>
    <property type="project" value="TreeGrafter"/>
</dbReference>
<evidence type="ECO:0000256" key="1">
    <source>
        <dbReference type="ARBA" id="ARBA00004186"/>
    </source>
</evidence>
<feature type="domain" description="TOG" evidence="22">
    <location>
        <begin position="850"/>
        <end position="1088"/>
    </location>
</feature>
<evidence type="ECO:0000256" key="14">
    <source>
        <dbReference type="ARBA" id="ARBA00023212"/>
    </source>
</evidence>
<comment type="similarity">
    <text evidence="5">Belongs to the CLASP family.</text>
</comment>
<comment type="subcellular location">
    <subcellularLocation>
        <location evidence="4">Chromosome</location>
        <location evidence="4">Centromere</location>
        <location evidence="4">Kinetochore</location>
    </subcellularLocation>
    <subcellularLocation>
        <location evidence="2">Cytoplasm</location>
        <location evidence="2">Cytoskeleton</location>
        <location evidence="2">Microtubule organizing center</location>
        <location evidence="2">Centrosome</location>
    </subcellularLocation>
    <subcellularLocation>
        <location evidence="1">Cytoplasm</location>
        <location evidence="1">Cytoskeleton</location>
        <location evidence="1">Spindle</location>
    </subcellularLocation>
    <subcellularLocation>
        <location evidence="3">Golgi apparatus</location>
        <location evidence="3">trans-Golgi network</location>
    </subcellularLocation>
</comment>
<keyword evidence="15" id="KW-0131">Cell cycle</keyword>
<dbReference type="GO" id="GO:0005876">
    <property type="term" value="C:spindle microtubule"/>
    <property type="evidence" value="ECO:0007669"/>
    <property type="project" value="TreeGrafter"/>
</dbReference>
<evidence type="ECO:0000256" key="4">
    <source>
        <dbReference type="ARBA" id="ARBA00004629"/>
    </source>
</evidence>
<keyword evidence="8" id="KW-0132">Cell division</keyword>
<dbReference type="FunFam" id="1.25.10.10:FF:000031">
    <property type="entry name" value="CLIP-associating protein 1 isoform 2"/>
    <property type="match status" value="1"/>
</dbReference>
<dbReference type="PANTHER" id="PTHR21567:SF28">
    <property type="entry name" value="CLIP-ASSOCIATING PROTEIN 1"/>
    <property type="match status" value="1"/>
</dbReference>
<dbReference type="InterPro" id="IPR016024">
    <property type="entry name" value="ARM-type_fold"/>
</dbReference>
<keyword evidence="9" id="KW-0493">Microtubule</keyword>
<feature type="compositionally biased region" description="Polar residues" evidence="21">
    <location>
        <begin position="725"/>
        <end position="734"/>
    </location>
</feature>
<evidence type="ECO:0000256" key="15">
    <source>
        <dbReference type="ARBA" id="ARBA00023306"/>
    </source>
</evidence>
<name>A0A7J7XTP3_PIPKU</name>
<dbReference type="PROSITE" id="PS50077">
    <property type="entry name" value="HEAT_REPEAT"/>
    <property type="match status" value="1"/>
</dbReference>
<feature type="domain" description="TOG" evidence="22">
    <location>
        <begin position="1"/>
        <end position="232"/>
    </location>
</feature>
<dbReference type="GO" id="GO:0005813">
    <property type="term" value="C:centrosome"/>
    <property type="evidence" value="ECO:0007669"/>
    <property type="project" value="UniProtKB-SubCell"/>
</dbReference>
<feature type="compositionally biased region" description="Polar residues" evidence="21">
    <location>
        <begin position="1107"/>
        <end position="1119"/>
    </location>
</feature>
<proteinExistence type="inferred from homology"/>
<dbReference type="GO" id="GO:0072686">
    <property type="term" value="C:mitotic spindle"/>
    <property type="evidence" value="ECO:0007669"/>
    <property type="project" value="TreeGrafter"/>
</dbReference>
<dbReference type="GO" id="GO:0051301">
    <property type="term" value="P:cell division"/>
    <property type="evidence" value="ECO:0007669"/>
    <property type="project" value="UniProtKB-KW"/>
</dbReference>
<gene>
    <name evidence="23" type="ORF">mPipKuh1_002879</name>
</gene>
<evidence type="ECO:0000256" key="16">
    <source>
        <dbReference type="ARBA" id="ARBA00023328"/>
    </source>
</evidence>
<evidence type="ECO:0000313" key="23">
    <source>
        <dbReference type="EMBL" id="KAF6353061.1"/>
    </source>
</evidence>
<keyword evidence="14" id="KW-0206">Cytoskeleton</keyword>
<evidence type="ECO:0000256" key="3">
    <source>
        <dbReference type="ARBA" id="ARBA00004601"/>
    </source>
</evidence>
<dbReference type="PANTHER" id="PTHR21567">
    <property type="entry name" value="CLASP"/>
    <property type="match status" value="1"/>
</dbReference>
<dbReference type="InterPro" id="IPR011989">
    <property type="entry name" value="ARM-like"/>
</dbReference>
<feature type="repeat" description="HEAT" evidence="20">
    <location>
        <begin position="168"/>
        <end position="206"/>
    </location>
</feature>
<dbReference type="FunFam" id="1.25.10.10:FF:000005">
    <property type="entry name" value="CLIP-associating protein 1 isoform 2"/>
    <property type="match status" value="1"/>
</dbReference>
<accession>A0A7J7XTP3</accession>
<keyword evidence="11" id="KW-0498">Mitosis</keyword>
<feature type="compositionally biased region" description="Low complexity" evidence="21">
    <location>
        <begin position="276"/>
        <end position="291"/>
    </location>
</feature>
<feature type="compositionally biased region" description="Gly residues" evidence="21">
    <location>
        <begin position="697"/>
        <end position="706"/>
    </location>
</feature>
<keyword evidence="13" id="KW-0333">Golgi apparatus</keyword>
<dbReference type="GO" id="GO:0045180">
    <property type="term" value="C:basal cortex"/>
    <property type="evidence" value="ECO:0007669"/>
    <property type="project" value="TreeGrafter"/>
</dbReference>
<comment type="function">
    <text evidence="17">Microtubule plus-end tracking protein that promotes the stabilization of dynamic microtubules. Involved in the nucleation of noncentrosomal microtubules originating from the trans-Golgi network (TGN). Required for the polarization of the cytoplasmic microtubule arrays in migrating cells towards the leading edge of the cell. May act at the cell cortex to enhance the frequency of rescue of depolymerizing microtubules by attaching their plus-ends to cortical platforms composed of ERC1 and PHLDB2. This cortical microtubule stabilizing activity is regulated at least in part by phosphatidylinositol 3-kinase signaling. Also performs a similar stabilizing function at the kinetochore which is essential for the bipolar alignment of chromosomes on the mitotic spindle.</text>
</comment>
<dbReference type="Proteomes" id="UP000558488">
    <property type="component" value="Unassembled WGS sequence"/>
</dbReference>
<dbReference type="SUPFAM" id="SSF48371">
    <property type="entry name" value="ARM repeat"/>
    <property type="match status" value="2"/>
</dbReference>
<evidence type="ECO:0000256" key="19">
    <source>
        <dbReference type="ARBA" id="ARBA00083433"/>
    </source>
</evidence>
<dbReference type="Pfam" id="PF21040">
    <property type="entry name" value="CEP104-like_TOG"/>
    <property type="match status" value="1"/>
</dbReference>
<dbReference type="InterPro" id="IPR034085">
    <property type="entry name" value="TOG"/>
</dbReference>
<evidence type="ECO:0000256" key="12">
    <source>
        <dbReference type="ARBA" id="ARBA00022838"/>
    </source>
</evidence>
<evidence type="ECO:0000256" key="9">
    <source>
        <dbReference type="ARBA" id="ARBA00022701"/>
    </source>
</evidence>
<evidence type="ECO:0000256" key="18">
    <source>
        <dbReference type="ARBA" id="ARBA00071710"/>
    </source>
</evidence>
<evidence type="ECO:0000256" key="21">
    <source>
        <dbReference type="SAM" id="MobiDB-lite"/>
    </source>
</evidence>
<dbReference type="InterPro" id="IPR057546">
    <property type="entry name" value="HEAT_GCN1"/>
</dbReference>
<dbReference type="GO" id="GO:0043515">
    <property type="term" value="F:kinetochore binding"/>
    <property type="evidence" value="ECO:0007669"/>
    <property type="project" value="TreeGrafter"/>
</dbReference>
<evidence type="ECO:0000256" key="11">
    <source>
        <dbReference type="ARBA" id="ARBA00022776"/>
    </source>
</evidence>
<evidence type="ECO:0000256" key="7">
    <source>
        <dbReference type="ARBA" id="ARBA00022490"/>
    </source>
</evidence>
<keyword evidence="10" id="KW-0677">Repeat</keyword>
<evidence type="ECO:0000256" key="8">
    <source>
        <dbReference type="ARBA" id="ARBA00022618"/>
    </source>
</evidence>
<dbReference type="GO" id="GO:0000776">
    <property type="term" value="C:kinetochore"/>
    <property type="evidence" value="ECO:0007669"/>
    <property type="project" value="UniProtKB-KW"/>
</dbReference>
<dbReference type="FunFam" id="1.25.10.10:FF:000001">
    <property type="entry name" value="CLIP-associating protein 1 isoform 2"/>
    <property type="match status" value="1"/>
</dbReference>
<keyword evidence="24" id="KW-1185">Reference proteome</keyword>
<feature type="region of interest" description="Disordered" evidence="21">
    <location>
        <begin position="235"/>
        <end position="295"/>
    </location>
</feature>
<dbReference type="GO" id="GO:0090307">
    <property type="term" value="P:mitotic spindle assembly"/>
    <property type="evidence" value="ECO:0007669"/>
    <property type="project" value="TreeGrafter"/>
</dbReference>
<feature type="compositionally biased region" description="Polar residues" evidence="21">
    <location>
        <begin position="645"/>
        <end position="658"/>
    </location>
</feature>
<comment type="caution">
    <text evidence="23">The sequence shown here is derived from an EMBL/GenBank/DDBJ whole genome shotgun (WGS) entry which is preliminary data.</text>
</comment>
<feature type="region of interest" description="Disordered" evidence="21">
    <location>
        <begin position="1138"/>
        <end position="1168"/>
    </location>
</feature>
<evidence type="ECO:0000256" key="17">
    <source>
        <dbReference type="ARBA" id="ARBA00055763"/>
    </source>
</evidence>
<dbReference type="EMBL" id="JACAGB010000007">
    <property type="protein sequence ID" value="KAF6353061.1"/>
    <property type="molecule type" value="Genomic_DNA"/>
</dbReference>
<protein>
    <recommendedName>
        <fullName evidence="18">CLIP-associating protein 1</fullName>
    </recommendedName>
    <alternativeName>
        <fullName evidence="19">Cytoplasmic linker-associated protein 1</fullName>
    </alternativeName>
</protein>
<evidence type="ECO:0000256" key="13">
    <source>
        <dbReference type="ARBA" id="ARBA00023034"/>
    </source>
</evidence>
<keyword evidence="12" id="KW-0995">Kinetochore</keyword>
<feature type="domain" description="TOG" evidence="22">
    <location>
        <begin position="1291"/>
        <end position="1529"/>
    </location>
</feature>
<organism evidence="23 24">
    <name type="scientific">Pipistrellus kuhlii</name>
    <name type="common">Kuhl's pipistrelle</name>
    <dbReference type="NCBI Taxonomy" id="59472"/>
    <lineage>
        <taxon>Eukaryota</taxon>
        <taxon>Metazoa</taxon>
        <taxon>Chordata</taxon>
        <taxon>Craniata</taxon>
        <taxon>Vertebrata</taxon>
        <taxon>Euteleostomi</taxon>
        <taxon>Mammalia</taxon>
        <taxon>Eutheria</taxon>
        <taxon>Laurasiatheria</taxon>
        <taxon>Chiroptera</taxon>
        <taxon>Yangochiroptera</taxon>
        <taxon>Vespertilionidae</taxon>
        <taxon>Pipistrellus</taxon>
    </lineage>
</organism>
<feature type="compositionally biased region" description="Basic and acidic residues" evidence="21">
    <location>
        <begin position="1204"/>
        <end position="1217"/>
    </location>
</feature>
<evidence type="ECO:0000256" key="10">
    <source>
        <dbReference type="ARBA" id="ARBA00022737"/>
    </source>
</evidence>
<evidence type="ECO:0000256" key="5">
    <source>
        <dbReference type="ARBA" id="ARBA00009549"/>
    </source>
</evidence>
<dbReference type="FunFam" id="1.25.10.10:FF:000006">
    <property type="entry name" value="CLIP-associating protein 1 isoform 2"/>
    <property type="match status" value="1"/>
</dbReference>
<evidence type="ECO:0000256" key="6">
    <source>
        <dbReference type="ARBA" id="ARBA00022454"/>
    </source>
</evidence>
<dbReference type="Pfam" id="PF12348">
    <property type="entry name" value="CLASP_N"/>
    <property type="match status" value="2"/>
</dbReference>
<feature type="region of interest" description="Disordered" evidence="21">
    <location>
        <begin position="1081"/>
        <end position="1119"/>
    </location>
</feature>
<feature type="compositionally biased region" description="Polar residues" evidence="21">
    <location>
        <begin position="1083"/>
        <end position="1100"/>
    </location>
</feature>
<feature type="region of interest" description="Disordered" evidence="21">
    <location>
        <begin position="543"/>
        <end position="600"/>
    </location>
</feature>
<feature type="region of interest" description="Disordered" evidence="21">
    <location>
        <begin position="1204"/>
        <end position="1238"/>
    </location>
</feature>
<dbReference type="InterPro" id="IPR021133">
    <property type="entry name" value="HEAT_type_2"/>
</dbReference>
<dbReference type="GO" id="GO:0008017">
    <property type="term" value="F:microtubule binding"/>
    <property type="evidence" value="ECO:0007669"/>
    <property type="project" value="UniProtKB-ARBA"/>
</dbReference>
<keyword evidence="7" id="KW-0963">Cytoplasm</keyword>
<feature type="domain" description="TOG" evidence="22">
    <location>
        <begin position="319"/>
        <end position="551"/>
    </location>
</feature>
<feature type="region of interest" description="Disordered" evidence="21">
    <location>
        <begin position="641"/>
        <end position="783"/>
    </location>
</feature>
<dbReference type="GO" id="GO:0005794">
    <property type="term" value="C:Golgi apparatus"/>
    <property type="evidence" value="ECO:0007669"/>
    <property type="project" value="UniProtKB-SubCell"/>
</dbReference>
<dbReference type="SMART" id="SM01349">
    <property type="entry name" value="TOG"/>
    <property type="match status" value="4"/>
</dbReference>
<evidence type="ECO:0000259" key="22">
    <source>
        <dbReference type="SMART" id="SM01349"/>
    </source>
</evidence>
<feature type="compositionally biased region" description="Low complexity" evidence="21">
    <location>
        <begin position="674"/>
        <end position="696"/>
    </location>
</feature>
<evidence type="ECO:0000313" key="24">
    <source>
        <dbReference type="Proteomes" id="UP000558488"/>
    </source>
</evidence>
<dbReference type="GO" id="GO:0005881">
    <property type="term" value="C:cytoplasmic microtubule"/>
    <property type="evidence" value="ECO:0007669"/>
    <property type="project" value="TreeGrafter"/>
</dbReference>
<reference evidence="23 24" key="1">
    <citation type="journal article" date="2020" name="Nature">
        <title>Six reference-quality genomes reveal evolution of bat adaptations.</title>
        <authorList>
            <person name="Jebb D."/>
            <person name="Huang Z."/>
            <person name="Pippel M."/>
            <person name="Hughes G.M."/>
            <person name="Lavrichenko K."/>
            <person name="Devanna P."/>
            <person name="Winkler S."/>
            <person name="Jermiin L.S."/>
            <person name="Skirmuntt E.C."/>
            <person name="Katzourakis A."/>
            <person name="Burkitt-Gray L."/>
            <person name="Ray D.A."/>
            <person name="Sullivan K.A.M."/>
            <person name="Roscito J.G."/>
            <person name="Kirilenko B.M."/>
            <person name="Davalos L.M."/>
            <person name="Corthals A.P."/>
            <person name="Power M.L."/>
            <person name="Jones G."/>
            <person name="Ransome R.D."/>
            <person name="Dechmann D.K.N."/>
            <person name="Locatelli A.G."/>
            <person name="Puechmaille S.J."/>
            <person name="Fedrigo O."/>
            <person name="Jarvis E.D."/>
            <person name="Hiller M."/>
            <person name="Vernes S.C."/>
            <person name="Myers E.W."/>
            <person name="Teeling E.C."/>
        </authorList>
    </citation>
    <scope>NUCLEOTIDE SEQUENCE [LARGE SCALE GENOMIC DNA]</scope>
    <source>
        <strain evidence="23">MPipKuh1</strain>
        <tissue evidence="23">Flight muscle</tissue>
    </source>
</reference>
<dbReference type="InterPro" id="IPR024395">
    <property type="entry name" value="CLASP_N_dom"/>
</dbReference>